<evidence type="ECO:0000313" key="2">
    <source>
        <dbReference type="Proteomes" id="UP000001996"/>
    </source>
</evidence>
<dbReference type="InParanoid" id="A5E3I9"/>
<dbReference type="EMBL" id="CH981529">
    <property type="protein sequence ID" value="EDK45997.1"/>
    <property type="molecule type" value="Genomic_DNA"/>
</dbReference>
<sequence>MELRKISIKLLNRHLDDADEISEFQKEQQALSVPLVQYAMADYDTMLLLALILQIELDNFFSVFENLDLIYAIGDLVIKTKFESKKRMETINRLLINIFKLKYFMYESTQAVNTVNYQINDKDIEHNYGDLKDDYNLISLVDSDDDDDDDDFDKVYQNNSDDDMGINVDADADANDEQTVQMQPTIKNMITTDGSGVSKYVPTAYTISFEQNKKFKDAYEVTTASELGPSHKMKFTPYIATKFTSMFDADLIYLMFGIPRDLLLIFHELIHLANHKNIFNLRNVFPRNFPRISAEVEDRIINWNHTRLNWSLDPSNSFHEFLINNVNSFHYAVIICHHKLMKKNFCAEQYQDLVDKCLLYLESAIKVSKKLQLQYRPMFWNLLMCGSIAVGTMRQERIRRIWDSDCYRNQPNYWRSKQILFEIWDRRNNGEDEEHLGFMNMIREWDICLSLG</sequence>
<dbReference type="InterPro" id="IPR021858">
    <property type="entry name" value="Fun_TF"/>
</dbReference>
<dbReference type="Pfam" id="PF11951">
    <property type="entry name" value="Fungal_trans_2"/>
    <property type="match status" value="1"/>
</dbReference>
<dbReference type="OrthoDB" id="3477330at2759"/>
<organism evidence="1 2">
    <name type="scientific">Lodderomyces elongisporus (strain ATCC 11503 / CBS 2605 / JCM 1781 / NBRC 1676 / NRRL YB-4239)</name>
    <name type="common">Yeast</name>
    <name type="synonym">Saccharomyces elongisporus</name>
    <dbReference type="NCBI Taxonomy" id="379508"/>
    <lineage>
        <taxon>Eukaryota</taxon>
        <taxon>Fungi</taxon>
        <taxon>Dikarya</taxon>
        <taxon>Ascomycota</taxon>
        <taxon>Saccharomycotina</taxon>
        <taxon>Pichiomycetes</taxon>
        <taxon>Debaryomycetaceae</taxon>
        <taxon>Candida/Lodderomyces clade</taxon>
        <taxon>Lodderomyces</taxon>
    </lineage>
</organism>
<dbReference type="STRING" id="379508.A5E3I9"/>
<dbReference type="KEGG" id="lel:PVL30_003903"/>
<protein>
    <submittedName>
        <fullName evidence="1">Uncharacterized protein</fullName>
    </submittedName>
</protein>
<name>A5E3I9_LODEL</name>
<reference evidence="1 2" key="1">
    <citation type="journal article" date="2009" name="Nature">
        <title>Evolution of pathogenicity and sexual reproduction in eight Candida genomes.</title>
        <authorList>
            <person name="Butler G."/>
            <person name="Rasmussen M.D."/>
            <person name="Lin M.F."/>
            <person name="Santos M.A."/>
            <person name="Sakthikumar S."/>
            <person name="Munro C.A."/>
            <person name="Rheinbay E."/>
            <person name="Grabherr M."/>
            <person name="Forche A."/>
            <person name="Reedy J.L."/>
            <person name="Agrafioti I."/>
            <person name="Arnaud M.B."/>
            <person name="Bates S."/>
            <person name="Brown A.J."/>
            <person name="Brunke S."/>
            <person name="Costanzo M.C."/>
            <person name="Fitzpatrick D.A."/>
            <person name="de Groot P.W."/>
            <person name="Harris D."/>
            <person name="Hoyer L.L."/>
            <person name="Hube B."/>
            <person name="Klis F.M."/>
            <person name="Kodira C."/>
            <person name="Lennard N."/>
            <person name="Logue M.E."/>
            <person name="Martin R."/>
            <person name="Neiman A.M."/>
            <person name="Nikolaou E."/>
            <person name="Quail M.A."/>
            <person name="Quinn J."/>
            <person name="Santos M.C."/>
            <person name="Schmitzberger F.F."/>
            <person name="Sherlock G."/>
            <person name="Shah P."/>
            <person name="Silverstein K.A."/>
            <person name="Skrzypek M.S."/>
            <person name="Soll D."/>
            <person name="Staggs R."/>
            <person name="Stansfield I."/>
            <person name="Stumpf M.P."/>
            <person name="Sudbery P.E."/>
            <person name="Srikantha T."/>
            <person name="Zeng Q."/>
            <person name="Berman J."/>
            <person name="Berriman M."/>
            <person name="Heitman J."/>
            <person name="Gow N.A."/>
            <person name="Lorenz M.C."/>
            <person name="Birren B.W."/>
            <person name="Kellis M."/>
            <person name="Cuomo C.A."/>
        </authorList>
    </citation>
    <scope>NUCLEOTIDE SEQUENCE [LARGE SCALE GENOMIC DNA]</scope>
    <source>
        <strain evidence="2">ATCC 11503 / BCRC 21390 / CBS 2605 / JCM 1781 / NBRC 1676 / NRRL YB-4239</strain>
    </source>
</reference>
<dbReference type="VEuPathDB" id="FungiDB:LELG_04176"/>
<keyword evidence="2" id="KW-1185">Reference proteome</keyword>
<accession>A5E3I9</accession>
<dbReference type="GeneID" id="5231606"/>
<gene>
    <name evidence="1" type="ORF">LELG_04176</name>
</gene>
<dbReference type="eggNOG" id="ENOG502QQBG">
    <property type="taxonomic scope" value="Eukaryota"/>
</dbReference>
<evidence type="ECO:0000313" key="1">
    <source>
        <dbReference type="EMBL" id="EDK45997.1"/>
    </source>
</evidence>
<proteinExistence type="predicted"/>
<dbReference type="HOGENOM" id="CLU_605606_0_0_1"/>
<dbReference type="AlphaFoldDB" id="A5E3I9"/>
<dbReference type="Proteomes" id="UP000001996">
    <property type="component" value="Unassembled WGS sequence"/>
</dbReference>